<evidence type="ECO:0000256" key="7">
    <source>
        <dbReference type="ARBA" id="ARBA00023239"/>
    </source>
</evidence>
<evidence type="ECO:0000256" key="1">
    <source>
        <dbReference type="ARBA" id="ARBA00008136"/>
    </source>
</evidence>
<keyword evidence="3" id="KW-0227">DNA damage</keyword>
<reference evidence="9 10" key="1">
    <citation type="journal article" date="2021" name="Genome Biol. Evol.">
        <title>Complete Genome Sequencing of a Novel Gloeobacter Species from a Waterfall Cave in Mexico.</title>
        <authorList>
            <person name="Saw J.H."/>
            <person name="Cardona T."/>
            <person name="Montejano G."/>
        </authorList>
    </citation>
    <scope>NUCLEOTIDE SEQUENCE [LARGE SCALE GENOMIC DNA]</scope>
    <source>
        <strain evidence="9">MG652769</strain>
    </source>
</reference>
<dbReference type="InterPro" id="IPR036590">
    <property type="entry name" value="SRAP-like"/>
</dbReference>
<evidence type="ECO:0000313" key="9">
    <source>
        <dbReference type="EMBL" id="UFP96278.1"/>
    </source>
</evidence>
<evidence type="ECO:0000313" key="10">
    <source>
        <dbReference type="Proteomes" id="UP001054846"/>
    </source>
</evidence>
<dbReference type="InterPro" id="IPR003738">
    <property type="entry name" value="SRAP"/>
</dbReference>
<keyword evidence="6" id="KW-0238">DNA-binding</keyword>
<dbReference type="Proteomes" id="UP001054846">
    <property type="component" value="Chromosome"/>
</dbReference>
<name>A0ABY3PRF4_9CYAN</name>
<accession>A0ABY3PRF4</accession>
<gene>
    <name evidence="9" type="ORF">ISF26_08750</name>
</gene>
<dbReference type="Gene3D" id="3.90.1680.10">
    <property type="entry name" value="SOS response associated peptidase-like"/>
    <property type="match status" value="1"/>
</dbReference>
<sequence>MCGRFTLAASPEAVAAAFELPEAPPLTPRYNIAPSQPVCAVRTGESTRREAVFLRWGLIPSWSKDPAIGNRLINARAETLAEKPSFRAAFKARRCLVVADGFYEWQRQDGKKQPFYLRLQDARPFAFAGLWERWEPGEGPTVETCTIITTAANAVLAPIHERMPVILAPDDYERWLDPSLHQVEALLPLLRPYPPEAMHSHPVDMRVGNPAYDDPRCVEPVD</sequence>
<keyword evidence="2 8" id="KW-0645">Protease</keyword>
<proteinExistence type="inferred from homology"/>
<dbReference type="SUPFAM" id="SSF143081">
    <property type="entry name" value="BB1717-like"/>
    <property type="match status" value="1"/>
</dbReference>
<keyword evidence="7" id="KW-0456">Lyase</keyword>
<dbReference type="EMBL" id="CP063845">
    <property type="protein sequence ID" value="UFP96278.1"/>
    <property type="molecule type" value="Genomic_DNA"/>
</dbReference>
<evidence type="ECO:0000256" key="8">
    <source>
        <dbReference type="RuleBase" id="RU364100"/>
    </source>
</evidence>
<dbReference type="PANTHER" id="PTHR13604">
    <property type="entry name" value="DC12-RELATED"/>
    <property type="match status" value="1"/>
</dbReference>
<comment type="similarity">
    <text evidence="1 8">Belongs to the SOS response-associated peptidase family.</text>
</comment>
<dbReference type="RefSeq" id="WP_230843523.1">
    <property type="nucleotide sequence ID" value="NZ_CP063845.1"/>
</dbReference>
<dbReference type="EC" id="3.4.-.-" evidence="8"/>
<evidence type="ECO:0000256" key="2">
    <source>
        <dbReference type="ARBA" id="ARBA00022670"/>
    </source>
</evidence>
<protein>
    <recommendedName>
        <fullName evidence="8">Abasic site processing protein</fullName>
        <ecNumber evidence="8">3.4.-.-</ecNumber>
    </recommendedName>
</protein>
<dbReference type="Pfam" id="PF02586">
    <property type="entry name" value="SRAP"/>
    <property type="match status" value="1"/>
</dbReference>
<keyword evidence="10" id="KW-1185">Reference proteome</keyword>
<evidence type="ECO:0000256" key="3">
    <source>
        <dbReference type="ARBA" id="ARBA00022763"/>
    </source>
</evidence>
<evidence type="ECO:0000256" key="5">
    <source>
        <dbReference type="ARBA" id="ARBA00023124"/>
    </source>
</evidence>
<keyword evidence="5" id="KW-0190">Covalent protein-DNA linkage</keyword>
<dbReference type="PANTHER" id="PTHR13604:SF0">
    <property type="entry name" value="ABASIC SITE PROCESSING PROTEIN HMCES"/>
    <property type="match status" value="1"/>
</dbReference>
<organism evidence="9 10">
    <name type="scientific">Gloeobacter morelensis MG652769</name>
    <dbReference type="NCBI Taxonomy" id="2781736"/>
    <lineage>
        <taxon>Bacteria</taxon>
        <taxon>Bacillati</taxon>
        <taxon>Cyanobacteriota</taxon>
        <taxon>Cyanophyceae</taxon>
        <taxon>Gloeobacterales</taxon>
        <taxon>Gloeobacteraceae</taxon>
        <taxon>Gloeobacter</taxon>
        <taxon>Gloeobacter morelensis</taxon>
    </lineage>
</organism>
<keyword evidence="4 8" id="KW-0378">Hydrolase</keyword>
<evidence type="ECO:0000256" key="4">
    <source>
        <dbReference type="ARBA" id="ARBA00022801"/>
    </source>
</evidence>
<evidence type="ECO:0000256" key="6">
    <source>
        <dbReference type="ARBA" id="ARBA00023125"/>
    </source>
</evidence>